<reference evidence="3 4" key="1">
    <citation type="journal article" date="2007" name="Nature">
        <title>The medaka draft genome and insights into vertebrate genome evolution.</title>
        <authorList>
            <person name="Kasahara M."/>
            <person name="Naruse K."/>
            <person name="Sasaki S."/>
            <person name="Nakatani Y."/>
            <person name="Qu W."/>
            <person name="Ahsan B."/>
            <person name="Yamada T."/>
            <person name="Nagayasu Y."/>
            <person name="Doi K."/>
            <person name="Kasai Y."/>
            <person name="Jindo T."/>
            <person name="Kobayashi D."/>
            <person name="Shimada A."/>
            <person name="Toyoda A."/>
            <person name="Kuroki Y."/>
            <person name="Fujiyama A."/>
            <person name="Sasaki T."/>
            <person name="Shimizu A."/>
            <person name="Asakawa S."/>
            <person name="Shimizu N."/>
            <person name="Hashimoto S."/>
            <person name="Yang J."/>
            <person name="Lee Y."/>
            <person name="Matsushima K."/>
            <person name="Sugano S."/>
            <person name="Sakaizumi M."/>
            <person name="Narita T."/>
            <person name="Ohishi K."/>
            <person name="Haga S."/>
            <person name="Ohta F."/>
            <person name="Nomoto H."/>
            <person name="Nogata K."/>
            <person name="Morishita T."/>
            <person name="Endo T."/>
            <person name="Shin-I T."/>
            <person name="Takeda H."/>
            <person name="Morishita S."/>
            <person name="Kohara Y."/>
        </authorList>
    </citation>
    <scope>NUCLEOTIDE SEQUENCE [LARGE SCALE GENOMIC DNA]</scope>
    <source>
        <strain evidence="3 4">Hd-rR</strain>
    </source>
</reference>
<name>H2LT72_ORYLA</name>
<keyword evidence="1" id="KW-0175">Coiled coil</keyword>
<sequence length="271" mass="31010">EKLQTLLPSAKGLLAHTPIVSGQEYLKCEVSVDDECTFTEEEDDLEETVNAVQGHSGATAGAISVTSSNTPKSPPVVDFVRNFLFNAGMSDTLHCFQTEWYEMIQKRLVDEDRVDLVPDVYFQNQRLESELESARLETEESRRTASAAAGALERLQRAADVERLRLKRLIQENKILSEECRKLRMKCEKLQPTVQQRMNEKHLAARKELLWVTAEKDKSILQPQVAQQRSSSAESNKTNPRSGVNFREKHVGPIRKQCKVKMKNRWIRLMR</sequence>
<protein>
    <submittedName>
        <fullName evidence="3">Uncharacterized protein</fullName>
    </submittedName>
</protein>
<dbReference type="Proteomes" id="UP000001038">
    <property type="component" value="Chromosome 20"/>
</dbReference>
<evidence type="ECO:0000313" key="3">
    <source>
        <dbReference type="Ensembl" id="ENSORLP00000009290.2"/>
    </source>
</evidence>
<dbReference type="InterPro" id="IPR050995">
    <property type="entry name" value="WD-F-box_domain-protein"/>
</dbReference>
<dbReference type="HOGENOM" id="CLU_066457_1_0_1"/>
<dbReference type="Bgee" id="ENSORLG00000007411">
    <property type="expression patterns" value="Expressed in testis and 1 other cell type or tissue"/>
</dbReference>
<dbReference type="PANTHER" id="PTHR14604:SF3">
    <property type="entry name" value="SPERM-ASSOCIATED ANTIGEN 16 PROTEIN"/>
    <property type="match status" value="1"/>
</dbReference>
<proteinExistence type="predicted"/>
<reference evidence="3" key="3">
    <citation type="submission" date="2025-09" db="UniProtKB">
        <authorList>
            <consortium name="Ensembl"/>
        </authorList>
    </citation>
    <scope>IDENTIFICATION</scope>
    <source>
        <strain evidence="3">Hd-rR</strain>
    </source>
</reference>
<organism evidence="3 4">
    <name type="scientific">Oryzias latipes</name>
    <name type="common">Japanese rice fish</name>
    <name type="synonym">Japanese killifish</name>
    <dbReference type="NCBI Taxonomy" id="8090"/>
    <lineage>
        <taxon>Eukaryota</taxon>
        <taxon>Metazoa</taxon>
        <taxon>Chordata</taxon>
        <taxon>Craniata</taxon>
        <taxon>Vertebrata</taxon>
        <taxon>Euteleostomi</taxon>
        <taxon>Actinopterygii</taxon>
        <taxon>Neopterygii</taxon>
        <taxon>Teleostei</taxon>
        <taxon>Neoteleostei</taxon>
        <taxon>Acanthomorphata</taxon>
        <taxon>Ovalentaria</taxon>
        <taxon>Atherinomorphae</taxon>
        <taxon>Beloniformes</taxon>
        <taxon>Adrianichthyidae</taxon>
        <taxon>Oryziinae</taxon>
        <taxon>Oryzias</taxon>
    </lineage>
</organism>
<feature type="compositionally biased region" description="Polar residues" evidence="2">
    <location>
        <begin position="221"/>
        <end position="242"/>
    </location>
</feature>
<dbReference type="eggNOG" id="ENOG502RTX2">
    <property type="taxonomic scope" value="Eukaryota"/>
</dbReference>
<dbReference type="PANTHER" id="PTHR14604">
    <property type="entry name" value="WD40 REPEAT PF20"/>
    <property type="match status" value="1"/>
</dbReference>
<dbReference type="AlphaFoldDB" id="H2LT72"/>
<dbReference type="STRING" id="8090.ENSORLP00000009290"/>
<evidence type="ECO:0000256" key="2">
    <source>
        <dbReference type="SAM" id="MobiDB-lite"/>
    </source>
</evidence>
<keyword evidence="4" id="KW-1185">Reference proteome</keyword>
<dbReference type="GeneTree" id="ENSGT00940000155053"/>
<feature type="coiled-coil region" evidence="1">
    <location>
        <begin position="124"/>
        <end position="186"/>
    </location>
</feature>
<dbReference type="InParanoid" id="H2LT72"/>
<evidence type="ECO:0000256" key="1">
    <source>
        <dbReference type="SAM" id="Coils"/>
    </source>
</evidence>
<dbReference type="Ensembl" id="ENSORLT00000009291.2">
    <property type="protein sequence ID" value="ENSORLP00000009290.2"/>
    <property type="gene ID" value="ENSORLG00000007411.2"/>
</dbReference>
<accession>H2LT72</accession>
<evidence type="ECO:0000313" key="4">
    <source>
        <dbReference type="Proteomes" id="UP000001038"/>
    </source>
</evidence>
<reference evidence="3" key="2">
    <citation type="submission" date="2025-08" db="UniProtKB">
        <authorList>
            <consortium name="Ensembl"/>
        </authorList>
    </citation>
    <scope>IDENTIFICATION</scope>
    <source>
        <strain evidence="3">Hd-rR</strain>
    </source>
</reference>
<feature type="region of interest" description="Disordered" evidence="2">
    <location>
        <begin position="221"/>
        <end position="247"/>
    </location>
</feature>